<gene>
    <name evidence="1" type="ORF">QOZ97_002618</name>
</gene>
<evidence type="ECO:0000313" key="2">
    <source>
        <dbReference type="Proteomes" id="UP001238601"/>
    </source>
</evidence>
<accession>A0ABU0NCA2</accession>
<protein>
    <recommendedName>
        <fullName evidence="3">LysR family transcriptional regulator</fullName>
    </recommendedName>
</protein>
<comment type="caution">
    <text evidence="1">The sequence shown here is derived from an EMBL/GenBank/DDBJ whole genome shotgun (WGS) entry which is preliminary data.</text>
</comment>
<dbReference type="EMBL" id="JAUSWK010000003">
    <property type="protein sequence ID" value="MDQ0567071.1"/>
    <property type="molecule type" value="Genomic_DNA"/>
</dbReference>
<reference evidence="1 2" key="1">
    <citation type="submission" date="2023-07" db="EMBL/GenBank/DDBJ databases">
        <title>Genomic Encyclopedia of Type Strains, Phase IV (KMG-IV): sequencing the most valuable type-strain genomes for metagenomic binning, comparative biology and taxonomic classification.</title>
        <authorList>
            <person name="Goeker M."/>
        </authorList>
    </citation>
    <scope>NUCLEOTIDE SEQUENCE [LARGE SCALE GENOMIC DNA]</scope>
    <source>
        <strain evidence="1 2">DSM 14432</strain>
    </source>
</reference>
<evidence type="ECO:0008006" key="3">
    <source>
        <dbReference type="Google" id="ProtNLM"/>
    </source>
</evidence>
<sequence>MLAPLCIYCLSGRYPPAAVKVFVNLGRELARAANQI</sequence>
<keyword evidence="2" id="KW-1185">Reference proteome</keyword>
<proteinExistence type="predicted"/>
<organism evidence="1 2">
    <name type="scientific">Qipengyuania citrea</name>
    <dbReference type="NCBI Taxonomy" id="225971"/>
    <lineage>
        <taxon>Bacteria</taxon>
        <taxon>Pseudomonadati</taxon>
        <taxon>Pseudomonadota</taxon>
        <taxon>Alphaproteobacteria</taxon>
        <taxon>Sphingomonadales</taxon>
        <taxon>Erythrobacteraceae</taxon>
        <taxon>Qipengyuania</taxon>
    </lineage>
</organism>
<dbReference type="Proteomes" id="UP001238601">
    <property type="component" value="Unassembled WGS sequence"/>
</dbReference>
<name>A0ABU0NCA2_9SPHN</name>
<evidence type="ECO:0000313" key="1">
    <source>
        <dbReference type="EMBL" id="MDQ0567071.1"/>
    </source>
</evidence>